<evidence type="ECO:0000256" key="1">
    <source>
        <dbReference type="ARBA" id="ARBA00004141"/>
    </source>
</evidence>
<dbReference type="PANTHER" id="PTHR30477:SF19">
    <property type="entry name" value="METAL ABC TRANSPORTER PERMEASE"/>
    <property type="match status" value="1"/>
</dbReference>
<feature type="transmembrane region" description="Helical" evidence="7">
    <location>
        <begin position="12"/>
        <end position="33"/>
    </location>
</feature>
<feature type="transmembrane region" description="Helical" evidence="7">
    <location>
        <begin position="203"/>
        <end position="222"/>
    </location>
</feature>
<evidence type="ECO:0000256" key="3">
    <source>
        <dbReference type="ARBA" id="ARBA00022692"/>
    </source>
</evidence>
<dbReference type="EMBL" id="JADEYS010000007">
    <property type="protein sequence ID" value="MBE9397435.1"/>
    <property type="molecule type" value="Genomic_DNA"/>
</dbReference>
<evidence type="ECO:0000256" key="6">
    <source>
        <dbReference type="RuleBase" id="RU003943"/>
    </source>
</evidence>
<reference evidence="8" key="1">
    <citation type="submission" date="2020-10" db="EMBL/GenBank/DDBJ databases">
        <title>Bacterium isolated from coastal waters sediment.</title>
        <authorList>
            <person name="Chen R.-J."/>
            <person name="Lu D.-C."/>
            <person name="Zhu K.-L."/>
            <person name="Du Z.-J."/>
        </authorList>
    </citation>
    <scope>NUCLEOTIDE SEQUENCE</scope>
    <source>
        <strain evidence="8">N1Y112</strain>
    </source>
</reference>
<feature type="transmembrane region" description="Helical" evidence="7">
    <location>
        <begin position="111"/>
        <end position="129"/>
    </location>
</feature>
<dbReference type="GO" id="GO:0055085">
    <property type="term" value="P:transmembrane transport"/>
    <property type="evidence" value="ECO:0007669"/>
    <property type="project" value="InterPro"/>
</dbReference>
<comment type="subcellular location">
    <subcellularLocation>
        <location evidence="6">Cell membrane</location>
        <topology evidence="6">Multi-pass membrane protein</topology>
    </subcellularLocation>
    <subcellularLocation>
        <location evidence="1">Membrane</location>
        <topology evidence="1">Multi-pass membrane protein</topology>
    </subcellularLocation>
</comment>
<feature type="transmembrane region" description="Helical" evidence="7">
    <location>
        <begin position="177"/>
        <end position="196"/>
    </location>
</feature>
<dbReference type="InterPro" id="IPR001626">
    <property type="entry name" value="ABC_TroCD"/>
</dbReference>
<feature type="transmembrane region" description="Helical" evidence="7">
    <location>
        <begin position="45"/>
        <end position="66"/>
    </location>
</feature>
<comment type="similarity">
    <text evidence="2 6">Belongs to the ABC-3 integral membrane protein family.</text>
</comment>
<evidence type="ECO:0000256" key="7">
    <source>
        <dbReference type="SAM" id="Phobius"/>
    </source>
</evidence>
<evidence type="ECO:0000256" key="5">
    <source>
        <dbReference type="ARBA" id="ARBA00023136"/>
    </source>
</evidence>
<feature type="transmembrane region" description="Helical" evidence="7">
    <location>
        <begin position="141"/>
        <end position="165"/>
    </location>
</feature>
<dbReference type="Pfam" id="PF00950">
    <property type="entry name" value="ABC-3"/>
    <property type="match status" value="1"/>
</dbReference>
<dbReference type="SUPFAM" id="SSF81345">
    <property type="entry name" value="ABC transporter involved in vitamin B12 uptake, BtuC"/>
    <property type="match status" value="1"/>
</dbReference>
<dbReference type="GO" id="GO:0010043">
    <property type="term" value="P:response to zinc ion"/>
    <property type="evidence" value="ECO:0007669"/>
    <property type="project" value="TreeGrafter"/>
</dbReference>
<organism evidence="8 9">
    <name type="scientific">Pontibacterium sinense</name>
    <dbReference type="NCBI Taxonomy" id="2781979"/>
    <lineage>
        <taxon>Bacteria</taxon>
        <taxon>Pseudomonadati</taxon>
        <taxon>Pseudomonadota</taxon>
        <taxon>Gammaproteobacteria</taxon>
        <taxon>Oceanospirillales</taxon>
        <taxon>Oceanospirillaceae</taxon>
        <taxon>Pontibacterium</taxon>
    </lineage>
</organism>
<sequence>MPLGMQVLQREIVFIDLAIAQLAALGGVWAMQWEWALLPVELTQMLGGIVLALTGTSLVAMICRYLPDYREALIGLLYALSASVLMVLLAYDPQGNRALLQSLNGDILWVSWSQIGWLALVTPVVWFVCRRPMATGFYPVFAVLVTISVPIMGIYLVFCSLIAPALVVRMLNGQQHWGWLTGLLGYLIGLFVSLLLDWPAGATLVLSVIVVAVVVVVIGRFGQCSADGSTTITASS</sequence>
<proteinExistence type="inferred from homology"/>
<gene>
    <name evidence="8" type="ORF">IOQ59_09190</name>
</gene>
<dbReference type="AlphaFoldDB" id="A0A8J7F9H0"/>
<name>A0A8J7F9H0_9GAMM</name>
<keyword evidence="6" id="KW-0813">Transport</keyword>
<evidence type="ECO:0000256" key="4">
    <source>
        <dbReference type="ARBA" id="ARBA00022989"/>
    </source>
</evidence>
<keyword evidence="9" id="KW-1185">Reference proteome</keyword>
<keyword evidence="3 6" id="KW-0812">Transmembrane</keyword>
<evidence type="ECO:0000313" key="9">
    <source>
        <dbReference type="Proteomes" id="UP000640333"/>
    </source>
</evidence>
<keyword evidence="5 7" id="KW-0472">Membrane</keyword>
<dbReference type="Proteomes" id="UP000640333">
    <property type="component" value="Unassembled WGS sequence"/>
</dbReference>
<keyword evidence="4 7" id="KW-1133">Transmembrane helix</keyword>
<feature type="transmembrane region" description="Helical" evidence="7">
    <location>
        <begin position="73"/>
        <end position="91"/>
    </location>
</feature>
<protein>
    <submittedName>
        <fullName evidence="8">Metal ABC transporter permease</fullName>
    </submittedName>
</protein>
<evidence type="ECO:0000313" key="8">
    <source>
        <dbReference type="EMBL" id="MBE9397435.1"/>
    </source>
</evidence>
<comment type="caution">
    <text evidence="8">The sequence shown here is derived from an EMBL/GenBank/DDBJ whole genome shotgun (WGS) entry which is preliminary data.</text>
</comment>
<dbReference type="GO" id="GO:0043190">
    <property type="term" value="C:ATP-binding cassette (ABC) transporter complex"/>
    <property type="evidence" value="ECO:0007669"/>
    <property type="project" value="InterPro"/>
</dbReference>
<dbReference type="PANTHER" id="PTHR30477">
    <property type="entry name" value="ABC-TRANSPORTER METAL-BINDING PROTEIN"/>
    <property type="match status" value="1"/>
</dbReference>
<dbReference type="InterPro" id="IPR037294">
    <property type="entry name" value="ABC_BtuC-like"/>
</dbReference>
<accession>A0A8J7F9H0</accession>
<evidence type="ECO:0000256" key="2">
    <source>
        <dbReference type="ARBA" id="ARBA00008034"/>
    </source>
</evidence>